<dbReference type="KEGG" id="dpte:113798689"/>
<dbReference type="PIRSF" id="PIRSF016477">
    <property type="entry name" value="Prefoldin_subunit_4"/>
    <property type="match status" value="1"/>
</dbReference>
<dbReference type="PANTHER" id="PTHR21100:SF9">
    <property type="entry name" value="PREFOLDIN SUBUNIT 4"/>
    <property type="match status" value="1"/>
</dbReference>
<dbReference type="FunCoup" id="A0A6P6YIK9">
    <property type="interactions" value="1232"/>
</dbReference>
<proteinExistence type="inferred from homology"/>
<dbReference type="GO" id="GO:0006457">
    <property type="term" value="P:protein folding"/>
    <property type="evidence" value="ECO:0007669"/>
    <property type="project" value="InterPro"/>
</dbReference>
<dbReference type="GO" id="GO:0005737">
    <property type="term" value="C:cytoplasm"/>
    <property type="evidence" value="ECO:0007669"/>
    <property type="project" value="TreeGrafter"/>
</dbReference>
<evidence type="ECO:0000256" key="3">
    <source>
        <dbReference type="ARBA" id="ARBA00023186"/>
    </source>
</evidence>
<keyword evidence="4" id="KW-0175">Coiled coil</keyword>
<accession>A0A6P6YIK9</accession>
<dbReference type="OMA" id="KFGRAIN"/>
<evidence type="ECO:0000313" key="7">
    <source>
        <dbReference type="RefSeq" id="XP_027205057.1"/>
    </source>
</evidence>
<dbReference type="RefSeq" id="XP_027205057.1">
    <property type="nucleotide sequence ID" value="XM_027349256.1"/>
</dbReference>
<evidence type="ECO:0000256" key="5">
    <source>
        <dbReference type="SAM" id="MobiDB-lite"/>
    </source>
</evidence>
<dbReference type="SUPFAM" id="SSF46579">
    <property type="entry name" value="Prefoldin"/>
    <property type="match status" value="1"/>
</dbReference>
<dbReference type="GO" id="GO:0051082">
    <property type="term" value="F:unfolded protein binding"/>
    <property type="evidence" value="ECO:0007669"/>
    <property type="project" value="InterPro"/>
</dbReference>
<dbReference type="AlphaFoldDB" id="A0A6P6YIK9"/>
<dbReference type="CTD" id="5203"/>
<keyword evidence="3" id="KW-0143">Chaperone</keyword>
<evidence type="ECO:0000256" key="1">
    <source>
        <dbReference type="ARBA" id="ARBA00008045"/>
    </source>
</evidence>
<gene>
    <name evidence="7" type="primary">LOC113798689</name>
</gene>
<comment type="similarity">
    <text evidence="1">Belongs to the prefoldin subunit beta family.</text>
</comment>
<sequence length="166" mass="18907">MILSPASSEAKHQIDVTAEDQQMINRFARLNLKSDELQNKYEELKRQTENLEEAENELMLQDDFDEDFADDGDDDDKNSNQNQQSGQSSAVKIKPSSNIQFVVGTSFMAVTKTECESLIEQRKAEIKQKMKDLDEQLAPMKEEMNSIKSKLYAKFGSNINLDSEDS</sequence>
<reference evidence="7" key="1">
    <citation type="submission" date="2025-08" db="UniProtKB">
        <authorList>
            <consortium name="RefSeq"/>
        </authorList>
    </citation>
    <scope>IDENTIFICATION</scope>
    <source>
        <strain evidence="7">Airmid</strain>
    </source>
</reference>
<comment type="subunit">
    <text evidence="2">Heterohexamer of two PFD-alpha type and four PFD-beta type subunits.</text>
</comment>
<evidence type="ECO:0000256" key="2">
    <source>
        <dbReference type="ARBA" id="ARBA00011695"/>
    </source>
</evidence>
<dbReference type="PANTHER" id="PTHR21100">
    <property type="entry name" value="PREFOLDIN SUBUNIT 4"/>
    <property type="match status" value="1"/>
</dbReference>
<dbReference type="InterPro" id="IPR016661">
    <property type="entry name" value="PFDN4"/>
</dbReference>
<dbReference type="Proteomes" id="UP000515146">
    <property type="component" value="Unplaced"/>
</dbReference>
<dbReference type="Pfam" id="PF01920">
    <property type="entry name" value="Prefoldin_2"/>
    <property type="match status" value="1"/>
</dbReference>
<feature type="compositionally biased region" description="Acidic residues" evidence="5">
    <location>
        <begin position="50"/>
        <end position="76"/>
    </location>
</feature>
<dbReference type="InterPro" id="IPR002777">
    <property type="entry name" value="PFD_beta-like"/>
</dbReference>
<evidence type="ECO:0000256" key="4">
    <source>
        <dbReference type="SAM" id="Coils"/>
    </source>
</evidence>
<evidence type="ECO:0000313" key="6">
    <source>
        <dbReference type="Proteomes" id="UP000515146"/>
    </source>
</evidence>
<feature type="coiled-coil region" evidence="4">
    <location>
        <begin position="116"/>
        <end position="150"/>
    </location>
</feature>
<dbReference type="GO" id="GO:0016272">
    <property type="term" value="C:prefoldin complex"/>
    <property type="evidence" value="ECO:0007669"/>
    <property type="project" value="InterPro"/>
</dbReference>
<dbReference type="OrthoDB" id="10250441at2759"/>
<protein>
    <submittedName>
        <fullName evidence="7">Prefoldin subunit 4-like</fullName>
    </submittedName>
</protein>
<feature type="compositionally biased region" description="Low complexity" evidence="5">
    <location>
        <begin position="79"/>
        <end position="89"/>
    </location>
</feature>
<name>A0A6P6YIK9_DERPT</name>
<keyword evidence="6" id="KW-1185">Reference proteome</keyword>
<feature type="region of interest" description="Disordered" evidence="5">
    <location>
        <begin position="47"/>
        <end position="93"/>
    </location>
</feature>
<dbReference type="GeneID" id="113798689"/>
<organism evidence="6 7">
    <name type="scientific">Dermatophagoides pteronyssinus</name>
    <name type="common">European house dust mite</name>
    <dbReference type="NCBI Taxonomy" id="6956"/>
    <lineage>
        <taxon>Eukaryota</taxon>
        <taxon>Metazoa</taxon>
        <taxon>Ecdysozoa</taxon>
        <taxon>Arthropoda</taxon>
        <taxon>Chelicerata</taxon>
        <taxon>Arachnida</taxon>
        <taxon>Acari</taxon>
        <taxon>Acariformes</taxon>
        <taxon>Sarcoptiformes</taxon>
        <taxon>Astigmata</taxon>
        <taxon>Psoroptidia</taxon>
        <taxon>Analgoidea</taxon>
        <taxon>Pyroglyphidae</taxon>
        <taxon>Dermatophagoidinae</taxon>
        <taxon>Dermatophagoides</taxon>
    </lineage>
</organism>
<dbReference type="InParanoid" id="A0A6P6YIK9"/>